<gene>
    <name evidence="2" type="ORF">EG340_05810</name>
</gene>
<reference evidence="2 3" key="1">
    <citation type="submission" date="2018-11" db="EMBL/GenBank/DDBJ databases">
        <title>Proposal to divide the Flavobacteriaceae and reorganize its genera based on Amino Acid Identity values calculated from whole genome sequences.</title>
        <authorList>
            <person name="Nicholson A.C."/>
            <person name="Gulvik C.A."/>
            <person name="Whitney A.M."/>
            <person name="Humrighouse B.W."/>
            <person name="Bell M."/>
            <person name="Holmes B."/>
            <person name="Steigerwalt A."/>
            <person name="Villarma A."/>
            <person name="Sheth M."/>
            <person name="Batra D."/>
            <person name="Pryor J."/>
            <person name="Bernardet J.-F."/>
            <person name="Hugo C."/>
            <person name="Kampfer P."/>
            <person name="Newman J."/>
            <person name="Mcquiston J.R."/>
        </authorList>
    </citation>
    <scope>NUCLEOTIDE SEQUENCE [LARGE SCALE GENOMIC DNA]</scope>
    <source>
        <strain evidence="2 3">G0211</strain>
    </source>
</reference>
<protein>
    <submittedName>
        <fullName evidence="2">Uncharacterized protein</fullName>
    </submittedName>
</protein>
<keyword evidence="1" id="KW-0472">Membrane</keyword>
<feature type="transmembrane region" description="Helical" evidence="1">
    <location>
        <begin position="79"/>
        <end position="101"/>
    </location>
</feature>
<evidence type="ECO:0000313" key="3">
    <source>
        <dbReference type="Proteomes" id="UP000269076"/>
    </source>
</evidence>
<evidence type="ECO:0000313" key="2">
    <source>
        <dbReference type="EMBL" id="AZA60579.1"/>
    </source>
</evidence>
<organism evidence="2 3">
    <name type="scientific">Chryseobacterium indoltheticum</name>
    <dbReference type="NCBI Taxonomy" id="254"/>
    <lineage>
        <taxon>Bacteria</taxon>
        <taxon>Pseudomonadati</taxon>
        <taxon>Bacteroidota</taxon>
        <taxon>Flavobacteriia</taxon>
        <taxon>Flavobacteriales</taxon>
        <taxon>Weeksellaceae</taxon>
        <taxon>Chryseobacterium group</taxon>
        <taxon>Chryseobacterium</taxon>
    </lineage>
</organism>
<proteinExistence type="predicted"/>
<feature type="transmembrane region" description="Helical" evidence="1">
    <location>
        <begin position="40"/>
        <end position="67"/>
    </location>
</feature>
<dbReference type="AlphaFoldDB" id="A0A3G6N6M4"/>
<sequence length="102" mass="11854">MEIKYNIKIFTILSNVLFVSALLLPKIVPESYRYGELNEIWALSVMIVFAFHGIAGLLTILNIAFIIPKINENRRKHYILILCNMPIIIFWILLTIAILFFT</sequence>
<name>A0A3G6N6M4_9FLAO</name>
<keyword evidence="1" id="KW-1133">Transmembrane helix</keyword>
<dbReference type="Proteomes" id="UP000269076">
    <property type="component" value="Chromosome"/>
</dbReference>
<keyword evidence="1" id="KW-0812">Transmembrane</keyword>
<accession>A0A3G6N6M4</accession>
<evidence type="ECO:0000256" key="1">
    <source>
        <dbReference type="SAM" id="Phobius"/>
    </source>
</evidence>
<dbReference type="EMBL" id="CP033928">
    <property type="protein sequence ID" value="AZA60579.1"/>
    <property type="molecule type" value="Genomic_DNA"/>
</dbReference>
<feature type="transmembrane region" description="Helical" evidence="1">
    <location>
        <begin position="7"/>
        <end position="28"/>
    </location>
</feature>
<dbReference type="RefSeq" id="WP_123885551.1">
    <property type="nucleotide sequence ID" value="NZ_CP033928.1"/>
</dbReference>